<accession>G2Q6Z2</accession>
<dbReference type="AlphaFoldDB" id="G2Q6Z2"/>
<dbReference type="HOGENOM" id="CLU_2672843_0_0_1"/>
<protein>
    <submittedName>
        <fullName evidence="1">Uncharacterized protein</fullName>
    </submittedName>
</protein>
<proteinExistence type="predicted"/>
<dbReference type="EMBL" id="CP003002">
    <property type="protein sequence ID" value="AEO54772.1"/>
    <property type="molecule type" value="Genomic_DNA"/>
</dbReference>
<reference evidence="1 2" key="1">
    <citation type="journal article" date="2011" name="Nat. Biotechnol.">
        <title>Comparative genomic analysis of the thermophilic biomass-degrading fungi Myceliophthora thermophila and Thielavia terrestris.</title>
        <authorList>
            <person name="Berka R.M."/>
            <person name="Grigoriev I.V."/>
            <person name="Otillar R."/>
            <person name="Salamov A."/>
            <person name="Grimwood J."/>
            <person name="Reid I."/>
            <person name="Ishmael N."/>
            <person name="John T."/>
            <person name="Darmond C."/>
            <person name="Moisan M.-C."/>
            <person name="Henrissat B."/>
            <person name="Coutinho P.M."/>
            <person name="Lombard V."/>
            <person name="Natvig D.O."/>
            <person name="Lindquist E."/>
            <person name="Schmutz J."/>
            <person name="Lucas S."/>
            <person name="Harris P."/>
            <person name="Powlowski J."/>
            <person name="Bellemare A."/>
            <person name="Taylor D."/>
            <person name="Butler G."/>
            <person name="de Vries R.P."/>
            <person name="Allijn I.E."/>
            <person name="van den Brink J."/>
            <person name="Ushinsky S."/>
            <person name="Storms R."/>
            <person name="Powell A.J."/>
            <person name="Paulsen I.T."/>
            <person name="Elbourne L.D.H."/>
            <person name="Baker S.E."/>
            <person name="Magnuson J."/>
            <person name="LaBoissiere S."/>
            <person name="Clutterbuck A.J."/>
            <person name="Martinez D."/>
            <person name="Wogulis M."/>
            <person name="de Leon A.L."/>
            <person name="Rey M.W."/>
            <person name="Tsang A."/>
        </authorList>
    </citation>
    <scope>NUCLEOTIDE SEQUENCE [LARGE SCALE GENOMIC DNA]</scope>
    <source>
        <strain evidence="2">ATCC 42464 / BCRC 31852 / DSM 1799</strain>
    </source>
</reference>
<evidence type="ECO:0000313" key="2">
    <source>
        <dbReference type="Proteomes" id="UP000007322"/>
    </source>
</evidence>
<dbReference type="Proteomes" id="UP000007322">
    <property type="component" value="Chromosome 1"/>
</dbReference>
<dbReference type="InParanoid" id="G2Q6Z2"/>
<evidence type="ECO:0000313" key="1">
    <source>
        <dbReference type="EMBL" id="AEO54772.1"/>
    </source>
</evidence>
<dbReference type="GeneID" id="11513100"/>
<gene>
    <name evidence="1" type="ORF">MYCTH_2297764</name>
</gene>
<dbReference type="RefSeq" id="XP_003660017.1">
    <property type="nucleotide sequence ID" value="XM_003659969.1"/>
</dbReference>
<keyword evidence="2" id="KW-1185">Reference proteome</keyword>
<sequence length="75" mass="8524">MHTIPTCCILVTLVTIVQQLGHGLLTLFSLFVKPLTQLPDIQDVVRPNKHNSFFRILKTTKAKRHLLYSGDPAER</sequence>
<dbReference type="VEuPathDB" id="FungiDB:MYCTH_2297764"/>
<name>G2Q6Z2_THET4</name>
<organism evidence="1 2">
    <name type="scientific">Thermothelomyces thermophilus (strain ATCC 42464 / BCRC 31852 / DSM 1799)</name>
    <name type="common">Sporotrichum thermophile</name>
    <dbReference type="NCBI Taxonomy" id="573729"/>
    <lineage>
        <taxon>Eukaryota</taxon>
        <taxon>Fungi</taxon>
        <taxon>Dikarya</taxon>
        <taxon>Ascomycota</taxon>
        <taxon>Pezizomycotina</taxon>
        <taxon>Sordariomycetes</taxon>
        <taxon>Sordariomycetidae</taxon>
        <taxon>Sordariales</taxon>
        <taxon>Chaetomiaceae</taxon>
        <taxon>Thermothelomyces</taxon>
    </lineage>
</organism>
<dbReference type="KEGG" id="mtm:MYCTH_2297764"/>